<evidence type="ECO:0000313" key="3">
    <source>
        <dbReference type="EMBL" id="MFC6952903.1"/>
    </source>
</evidence>
<dbReference type="EMBL" id="JBHSXN010000002">
    <property type="protein sequence ID" value="MFC6952903.1"/>
    <property type="molecule type" value="Genomic_DNA"/>
</dbReference>
<evidence type="ECO:0000259" key="2">
    <source>
        <dbReference type="PROSITE" id="PS50112"/>
    </source>
</evidence>
<evidence type="ECO:0000313" key="4">
    <source>
        <dbReference type="Proteomes" id="UP001596395"/>
    </source>
</evidence>
<keyword evidence="1" id="KW-1133">Transmembrane helix</keyword>
<feature type="transmembrane region" description="Helical" evidence="1">
    <location>
        <begin position="71"/>
        <end position="90"/>
    </location>
</feature>
<dbReference type="NCBIfam" id="TIGR00229">
    <property type="entry name" value="sensory_box"/>
    <property type="match status" value="1"/>
</dbReference>
<proteinExistence type="predicted"/>
<dbReference type="GO" id="GO:0016301">
    <property type="term" value="F:kinase activity"/>
    <property type="evidence" value="ECO:0007669"/>
    <property type="project" value="UniProtKB-KW"/>
</dbReference>
<accession>A0ABD5VEJ4</accession>
<feature type="domain" description="PAS" evidence="2">
    <location>
        <begin position="243"/>
        <end position="289"/>
    </location>
</feature>
<dbReference type="Pfam" id="PF00989">
    <property type="entry name" value="PAS"/>
    <property type="match status" value="1"/>
</dbReference>
<keyword evidence="3" id="KW-0808">Transferase</keyword>
<keyword evidence="4" id="KW-1185">Reference proteome</keyword>
<dbReference type="SUPFAM" id="SSF55785">
    <property type="entry name" value="PYP-like sensor domain (PAS domain)"/>
    <property type="match status" value="1"/>
</dbReference>
<name>A0ABD5VEJ4_9EURY</name>
<gene>
    <name evidence="3" type="ORF">ACFQGB_08510</name>
</gene>
<feature type="transmembrane region" description="Helical" evidence="1">
    <location>
        <begin position="181"/>
        <end position="202"/>
    </location>
</feature>
<dbReference type="PROSITE" id="PS50112">
    <property type="entry name" value="PAS"/>
    <property type="match status" value="1"/>
</dbReference>
<dbReference type="InterPro" id="IPR000014">
    <property type="entry name" value="PAS"/>
</dbReference>
<evidence type="ECO:0000256" key="1">
    <source>
        <dbReference type="SAM" id="Phobius"/>
    </source>
</evidence>
<dbReference type="InterPro" id="IPR013767">
    <property type="entry name" value="PAS_fold"/>
</dbReference>
<dbReference type="AlphaFoldDB" id="A0ABD5VEJ4"/>
<keyword evidence="1" id="KW-0472">Membrane</keyword>
<dbReference type="Proteomes" id="UP001596395">
    <property type="component" value="Unassembled WGS sequence"/>
</dbReference>
<dbReference type="InterPro" id="IPR031621">
    <property type="entry name" value="HisKA_7TM"/>
</dbReference>
<dbReference type="RefSeq" id="WP_336349885.1">
    <property type="nucleotide sequence ID" value="NZ_JAZAQL010000002.1"/>
</dbReference>
<feature type="transmembrane region" description="Helical" evidence="1">
    <location>
        <begin position="102"/>
        <end position="126"/>
    </location>
</feature>
<keyword evidence="1" id="KW-0812">Transmembrane</keyword>
<feature type="transmembrane region" description="Helical" evidence="1">
    <location>
        <begin position="6"/>
        <end position="25"/>
    </location>
</feature>
<feature type="transmembrane region" description="Helical" evidence="1">
    <location>
        <begin position="37"/>
        <end position="59"/>
    </location>
</feature>
<reference evidence="3 4" key="1">
    <citation type="journal article" date="2019" name="Int. J. Syst. Evol. Microbiol.">
        <title>The Global Catalogue of Microorganisms (GCM) 10K type strain sequencing project: providing services to taxonomists for standard genome sequencing and annotation.</title>
        <authorList>
            <consortium name="The Broad Institute Genomics Platform"/>
            <consortium name="The Broad Institute Genome Sequencing Center for Infectious Disease"/>
            <person name="Wu L."/>
            <person name="Ma J."/>
        </authorList>
    </citation>
    <scope>NUCLEOTIDE SEQUENCE [LARGE SCALE GENOMIC DNA]</scope>
    <source>
        <strain evidence="3 4">GX26</strain>
    </source>
</reference>
<protein>
    <submittedName>
        <fullName evidence="3">Histidine kinase N-terminal 7TM domain-containing protein</fullName>
    </submittedName>
</protein>
<organism evidence="3 4">
    <name type="scientific">Halorubellus litoreus</name>
    <dbReference type="NCBI Taxonomy" id="755308"/>
    <lineage>
        <taxon>Archaea</taxon>
        <taxon>Methanobacteriati</taxon>
        <taxon>Methanobacteriota</taxon>
        <taxon>Stenosarchaea group</taxon>
        <taxon>Halobacteria</taxon>
        <taxon>Halobacteriales</taxon>
        <taxon>Halorubellaceae</taxon>
        <taxon>Halorubellus</taxon>
    </lineage>
</organism>
<feature type="transmembrane region" description="Helical" evidence="1">
    <location>
        <begin position="146"/>
        <end position="169"/>
    </location>
</feature>
<dbReference type="InterPro" id="IPR035965">
    <property type="entry name" value="PAS-like_dom_sf"/>
</dbReference>
<dbReference type="CDD" id="cd00130">
    <property type="entry name" value="PAS"/>
    <property type="match status" value="1"/>
</dbReference>
<dbReference type="Pfam" id="PF16927">
    <property type="entry name" value="HisKA_7TM"/>
    <property type="match status" value="1"/>
</dbReference>
<comment type="caution">
    <text evidence="3">The sequence shown here is derived from an EMBL/GenBank/DDBJ whole genome shotgun (WGS) entry which is preliminary data.</text>
</comment>
<keyword evidence="3" id="KW-0418">Kinase</keyword>
<dbReference type="Gene3D" id="3.30.450.20">
    <property type="entry name" value="PAS domain"/>
    <property type="match status" value="1"/>
</dbReference>
<sequence>MLQVPPVTWLVALAATLAVAIAIAVRSYRSRDRPGAMAFTAEMVCITIWCGAYALQLFATTDATYLTFLRIEYLGTVFVPVAWLVFVLEYTGRDNLVTRQSVAGLLVVPVATLVAVWTNPMHHLMWAERSLATAGGLGASTLNAGFWVFFAHQYFLLAGALWFLTEVVIDPESPHRTQAGALVVATLIPVAVQVVHLLGFAWAPTVNLTPFSFVLSGVVALAVLERFSFLESGPVTTRIADDRVVAELDDGVLTVDVTGTVLEANGTAAGLLGEDAEALQGQSVESVLPTASTVDELAAFGAETATLSVDGEDRHVKVSASTVTTSRGKHSGWVVTLHDATPELRRQRRTEVLNRVLRETLRDEMSVVSTRATRAASEKEAVATAEIREHAQNALAVGDVAEEFEALLEAGESFEPVDVVPVVQAEADAVRESSPELDVTVDAPLGEWAYCEGLFEPTVRALFRFGATHAAESDDAAGIVVDIEVVDETAVSVTLSIPGAPPSATHRRLLTEGVDADATVDVGSSDELACWLVHWGVERLCGETTVTEDGVSLRFPRHGDPDA</sequence>